<keyword evidence="3" id="KW-1185">Reference proteome</keyword>
<evidence type="ECO:0000313" key="2">
    <source>
        <dbReference type="EMBL" id="QRH02283.1"/>
    </source>
</evidence>
<organism evidence="2 3">
    <name type="scientific">Shewanella litorisediminis</name>
    <dbReference type="NCBI Taxonomy" id="1173586"/>
    <lineage>
        <taxon>Bacteria</taxon>
        <taxon>Pseudomonadati</taxon>
        <taxon>Pseudomonadota</taxon>
        <taxon>Gammaproteobacteria</taxon>
        <taxon>Alteromonadales</taxon>
        <taxon>Shewanellaceae</taxon>
        <taxon>Shewanella</taxon>
    </lineage>
</organism>
<dbReference type="PANTHER" id="PTHR34387">
    <property type="entry name" value="SLR1258 PROTEIN"/>
    <property type="match status" value="1"/>
</dbReference>
<dbReference type="PANTHER" id="PTHR34387:SF1">
    <property type="entry name" value="PERIPLASMIC IMMUNOGENIC PROTEIN"/>
    <property type="match status" value="1"/>
</dbReference>
<feature type="chain" id="PRO_5045580441" evidence="1">
    <location>
        <begin position="26"/>
        <end position="235"/>
    </location>
</feature>
<dbReference type="Proteomes" id="UP000596252">
    <property type="component" value="Chromosome"/>
</dbReference>
<sequence>MKKTLTALGVSALFAVSALTSFAQANEFPTLDTTGVAELKVAPDTAVISVEVVSKGKDPRYVKGASDKAVAGFIKRLEAAGVKREQIESANLIINPEYKYHKDAEPQLVGYGANRRVTVRITDVSRVNEIVDSALTEGINRVGNISFELSDDRAARERVRELAIADAKSKAESLAKGFGAKIQGVWHIRYYDQGPIRPVMYKAAMMEADNGVGQSYESGDITLSDRVEVTYRLKD</sequence>
<dbReference type="Gene3D" id="3.30.70.2970">
    <property type="entry name" value="Protein of unknown function (DUF541), domain 2"/>
    <property type="match status" value="1"/>
</dbReference>
<dbReference type="Gene3D" id="3.30.110.170">
    <property type="entry name" value="Protein of unknown function (DUF541), domain 1"/>
    <property type="match status" value="1"/>
</dbReference>
<protein>
    <submittedName>
        <fullName evidence="2">SIMPL domain-containing protein</fullName>
    </submittedName>
</protein>
<dbReference type="RefSeq" id="WP_203325900.1">
    <property type="nucleotide sequence ID" value="NZ_CP069213.1"/>
</dbReference>
<feature type="signal peptide" evidence="1">
    <location>
        <begin position="1"/>
        <end position="25"/>
    </location>
</feature>
<keyword evidence="1" id="KW-0732">Signal</keyword>
<dbReference type="EMBL" id="CP069213">
    <property type="protein sequence ID" value="QRH02283.1"/>
    <property type="molecule type" value="Genomic_DNA"/>
</dbReference>
<dbReference type="InterPro" id="IPR007497">
    <property type="entry name" value="SIMPL/DUF541"/>
</dbReference>
<evidence type="ECO:0000313" key="3">
    <source>
        <dbReference type="Proteomes" id="UP000596252"/>
    </source>
</evidence>
<dbReference type="Pfam" id="PF04402">
    <property type="entry name" value="SIMPL"/>
    <property type="match status" value="1"/>
</dbReference>
<proteinExistence type="predicted"/>
<evidence type="ECO:0000256" key="1">
    <source>
        <dbReference type="SAM" id="SignalP"/>
    </source>
</evidence>
<reference evidence="2 3" key="1">
    <citation type="journal article" date="2012" name="Antonie Van Leeuwenhoek">
        <title>Shewanella litorisediminis sp. nov., a gammaproteobacterium isolated from a tidal flat sediment.</title>
        <authorList>
            <person name="Lee M.H."/>
            <person name="Yoon J.H."/>
        </authorList>
    </citation>
    <scope>NUCLEOTIDE SEQUENCE [LARGE SCALE GENOMIC DNA]</scope>
    <source>
        <strain evidence="2 3">SMK1-12</strain>
    </source>
</reference>
<accession>A0ABX7G4W0</accession>
<dbReference type="InterPro" id="IPR052022">
    <property type="entry name" value="26kDa_periplasmic_antigen"/>
</dbReference>
<name>A0ABX7G4W0_9GAMM</name>
<gene>
    <name evidence="2" type="ORF">JQC75_02330</name>
</gene>